<name>A0A8H6RA89_9PEZI</name>
<evidence type="ECO:0000313" key="2">
    <source>
        <dbReference type="Proteomes" id="UP000660729"/>
    </source>
</evidence>
<gene>
    <name evidence="1" type="ORF">HII31_12282</name>
</gene>
<protein>
    <submittedName>
        <fullName evidence="1">Uncharacterized protein</fullName>
    </submittedName>
</protein>
<comment type="caution">
    <text evidence="1">The sequence shown here is derived from an EMBL/GenBank/DDBJ whole genome shotgun (WGS) entry which is preliminary data.</text>
</comment>
<accession>A0A8H6RA89</accession>
<dbReference type="Proteomes" id="UP000660729">
    <property type="component" value="Unassembled WGS sequence"/>
</dbReference>
<sequence>MLHLKYLMMYADCVLLCGGVSQRGCRLSGDPRLVNLASWWHDPLINVAVVHLVLIVCERRERHVRVKEDETLKATTTQLRASKAQRVHNQLFELSRKLVDEDGIVSRTTMILTARREANELAKDHQVTNNHVQDGSIKS</sequence>
<dbReference type="OrthoDB" id="10516656at2759"/>
<dbReference type="AlphaFoldDB" id="A0A8H6RA89"/>
<evidence type="ECO:0000313" key="1">
    <source>
        <dbReference type="EMBL" id="KAF7186351.1"/>
    </source>
</evidence>
<reference evidence="1" key="1">
    <citation type="submission" date="2020-04" db="EMBL/GenBank/DDBJ databases">
        <title>Draft genome resource of the tomato pathogen Pseudocercospora fuligena.</title>
        <authorList>
            <person name="Zaccaron A."/>
        </authorList>
    </citation>
    <scope>NUCLEOTIDE SEQUENCE</scope>
    <source>
        <strain evidence="1">PF001</strain>
    </source>
</reference>
<dbReference type="EMBL" id="JABCIY010000257">
    <property type="protein sequence ID" value="KAF7186351.1"/>
    <property type="molecule type" value="Genomic_DNA"/>
</dbReference>
<organism evidence="1 2">
    <name type="scientific">Pseudocercospora fuligena</name>
    <dbReference type="NCBI Taxonomy" id="685502"/>
    <lineage>
        <taxon>Eukaryota</taxon>
        <taxon>Fungi</taxon>
        <taxon>Dikarya</taxon>
        <taxon>Ascomycota</taxon>
        <taxon>Pezizomycotina</taxon>
        <taxon>Dothideomycetes</taxon>
        <taxon>Dothideomycetidae</taxon>
        <taxon>Mycosphaerellales</taxon>
        <taxon>Mycosphaerellaceae</taxon>
        <taxon>Pseudocercospora</taxon>
    </lineage>
</organism>
<proteinExistence type="predicted"/>
<keyword evidence="2" id="KW-1185">Reference proteome</keyword>